<dbReference type="Proteomes" id="UP000443353">
    <property type="component" value="Unassembled WGS sequence"/>
</dbReference>
<proteinExistence type="predicted"/>
<protein>
    <recommendedName>
        <fullName evidence="4">DUF998 domain-containing protein</fullName>
    </recommendedName>
</protein>
<feature type="transmembrane region" description="Helical" evidence="1">
    <location>
        <begin position="131"/>
        <end position="158"/>
    </location>
</feature>
<dbReference type="RefSeq" id="WP_056129643.1">
    <property type="nucleotide sequence ID" value="NZ_WSES01000009.1"/>
</dbReference>
<dbReference type="AlphaFoldDB" id="A0A7X3G4S4"/>
<comment type="caution">
    <text evidence="2">The sequence shown here is derived from an EMBL/GenBank/DDBJ whole genome shotgun (WGS) entry which is preliminary data.</text>
</comment>
<evidence type="ECO:0000313" key="3">
    <source>
        <dbReference type="Proteomes" id="UP000443353"/>
    </source>
</evidence>
<evidence type="ECO:0000313" key="2">
    <source>
        <dbReference type="EMBL" id="MVW63430.1"/>
    </source>
</evidence>
<name>A0A7X3G4S4_9BURK</name>
<gene>
    <name evidence="2" type="ORF">GPY61_26245</name>
</gene>
<keyword evidence="1" id="KW-0812">Transmembrane</keyword>
<evidence type="ECO:0000256" key="1">
    <source>
        <dbReference type="SAM" id="Phobius"/>
    </source>
</evidence>
<dbReference type="EMBL" id="WSES01000009">
    <property type="protein sequence ID" value="MVW63430.1"/>
    <property type="molecule type" value="Genomic_DNA"/>
</dbReference>
<keyword evidence="1" id="KW-1133">Transmembrane helix</keyword>
<feature type="transmembrane region" description="Helical" evidence="1">
    <location>
        <begin position="198"/>
        <end position="218"/>
    </location>
</feature>
<evidence type="ECO:0008006" key="4">
    <source>
        <dbReference type="Google" id="ProtNLM"/>
    </source>
</evidence>
<feature type="transmembrane region" description="Helical" evidence="1">
    <location>
        <begin position="60"/>
        <end position="80"/>
    </location>
</feature>
<keyword evidence="3" id="KW-1185">Reference proteome</keyword>
<keyword evidence="1" id="KW-0472">Membrane</keyword>
<accession>A0A7X3G4S4</accession>
<sequence length="222" mass="22602">MIAADRTPRSIPPAAWALAFAGAAMVALLFHHPVVAHGTGYADTLAALVRLGDRAARVHGALFVACGFLLYGVIALAQTLGPRRPAIVFGVACHALGCAAVGGAMLGDGFITSRLARVAIEQGWPHDATAAVFALLAIAIQVLTKAGLIGMGVGMCCLSWASPRAADGKCTLLAALALPAGLGTALAAASGLHMHPHSLMLLTGVQALWYAGAALTLWRVSR</sequence>
<reference evidence="2 3" key="1">
    <citation type="submission" date="2019-12" db="EMBL/GenBank/DDBJ databases">
        <authorList>
            <person name="Li C."/>
            <person name="Zhao J."/>
        </authorList>
    </citation>
    <scope>NUCLEOTIDE SEQUENCE [LARGE SCALE GENOMIC DNA]</scope>
    <source>
        <strain evidence="2 3">NEAU-DD11</strain>
    </source>
</reference>
<feature type="transmembrane region" description="Helical" evidence="1">
    <location>
        <begin position="170"/>
        <end position="192"/>
    </location>
</feature>
<organism evidence="2 3">
    <name type="scientific">Massilia cellulosiltytica</name>
    <dbReference type="NCBI Taxonomy" id="2683234"/>
    <lineage>
        <taxon>Bacteria</taxon>
        <taxon>Pseudomonadati</taxon>
        <taxon>Pseudomonadota</taxon>
        <taxon>Betaproteobacteria</taxon>
        <taxon>Burkholderiales</taxon>
        <taxon>Oxalobacteraceae</taxon>
        <taxon>Telluria group</taxon>
        <taxon>Massilia</taxon>
    </lineage>
</organism>
<feature type="transmembrane region" description="Helical" evidence="1">
    <location>
        <begin position="87"/>
        <end position="111"/>
    </location>
</feature>